<gene>
    <name evidence="2" type="ORF">SDC9_149947</name>
</gene>
<dbReference type="InterPro" id="IPR001623">
    <property type="entry name" value="DnaJ_domain"/>
</dbReference>
<dbReference type="CDD" id="cd06257">
    <property type="entry name" value="DnaJ"/>
    <property type="match status" value="1"/>
</dbReference>
<dbReference type="InterPro" id="IPR036869">
    <property type="entry name" value="J_dom_sf"/>
</dbReference>
<dbReference type="Gene3D" id="1.10.287.110">
    <property type="entry name" value="DnaJ domain"/>
    <property type="match status" value="1"/>
</dbReference>
<dbReference type="AlphaFoldDB" id="A0A645EL67"/>
<protein>
    <recommendedName>
        <fullName evidence="1">J domain-containing protein</fullName>
    </recommendedName>
</protein>
<proteinExistence type="predicted"/>
<organism evidence="2">
    <name type="scientific">bioreactor metagenome</name>
    <dbReference type="NCBI Taxonomy" id="1076179"/>
    <lineage>
        <taxon>unclassified sequences</taxon>
        <taxon>metagenomes</taxon>
        <taxon>ecological metagenomes</taxon>
    </lineage>
</organism>
<comment type="caution">
    <text evidence="2">The sequence shown here is derived from an EMBL/GenBank/DDBJ whole genome shotgun (WGS) entry which is preliminary data.</text>
</comment>
<accession>A0A645EL67</accession>
<feature type="domain" description="J" evidence="1">
    <location>
        <begin position="94"/>
        <end position="145"/>
    </location>
</feature>
<dbReference type="EMBL" id="VSSQ01048683">
    <property type="protein sequence ID" value="MPN02731.1"/>
    <property type="molecule type" value="Genomic_DNA"/>
</dbReference>
<dbReference type="SUPFAM" id="SSF46565">
    <property type="entry name" value="Chaperone J-domain"/>
    <property type="match status" value="1"/>
</dbReference>
<reference evidence="2" key="1">
    <citation type="submission" date="2019-08" db="EMBL/GenBank/DDBJ databases">
        <authorList>
            <person name="Kucharzyk K."/>
            <person name="Murdoch R.W."/>
            <person name="Higgins S."/>
            <person name="Loffler F."/>
        </authorList>
    </citation>
    <scope>NUCLEOTIDE SEQUENCE</scope>
</reference>
<dbReference type="Pfam" id="PF00226">
    <property type="entry name" value="DnaJ"/>
    <property type="match status" value="1"/>
</dbReference>
<dbReference type="PROSITE" id="PS50076">
    <property type="entry name" value="DNAJ_2"/>
    <property type="match status" value="1"/>
</dbReference>
<evidence type="ECO:0000259" key="1">
    <source>
        <dbReference type="PROSITE" id="PS50076"/>
    </source>
</evidence>
<name>A0A645EL67_9ZZZZ</name>
<evidence type="ECO:0000313" key="2">
    <source>
        <dbReference type="EMBL" id="MPN02731.1"/>
    </source>
</evidence>
<dbReference type="SMART" id="SM00271">
    <property type="entry name" value="DnaJ"/>
    <property type="match status" value="1"/>
</dbReference>
<sequence>MDVDKLKRKLRELKKVEAKIRFEHVSGTTPKKYVWDEYFSTKSINELTVKYPIWKLLKFDKQALKEAFEEYFYSVYFRKYKDIGLEFDEIQDPSVLSYFGLAPGASVDDIKKRFRELAKKYHPDCGGSSEKMIEVLDAYHRLLNK</sequence>